<comment type="caution">
    <text evidence="1">The sequence shown here is derived from an EMBL/GenBank/DDBJ whole genome shotgun (WGS) entry which is preliminary data.</text>
</comment>
<accession>A0ACB9GWV5</accession>
<organism evidence="1 2">
    <name type="scientific">Cichorium intybus</name>
    <name type="common">Chicory</name>
    <dbReference type="NCBI Taxonomy" id="13427"/>
    <lineage>
        <taxon>Eukaryota</taxon>
        <taxon>Viridiplantae</taxon>
        <taxon>Streptophyta</taxon>
        <taxon>Embryophyta</taxon>
        <taxon>Tracheophyta</taxon>
        <taxon>Spermatophyta</taxon>
        <taxon>Magnoliopsida</taxon>
        <taxon>eudicotyledons</taxon>
        <taxon>Gunneridae</taxon>
        <taxon>Pentapetalae</taxon>
        <taxon>asterids</taxon>
        <taxon>campanulids</taxon>
        <taxon>Asterales</taxon>
        <taxon>Asteraceae</taxon>
        <taxon>Cichorioideae</taxon>
        <taxon>Cichorieae</taxon>
        <taxon>Cichoriinae</taxon>
        <taxon>Cichorium</taxon>
    </lineage>
</organism>
<name>A0ACB9GWV5_CICIN</name>
<protein>
    <submittedName>
        <fullName evidence="1">Uncharacterized protein</fullName>
    </submittedName>
</protein>
<reference evidence="1 2" key="2">
    <citation type="journal article" date="2022" name="Mol. Ecol. Resour.">
        <title>The genomes of chicory, endive, great burdock and yacon provide insights into Asteraceae paleo-polyploidization history and plant inulin production.</title>
        <authorList>
            <person name="Fan W."/>
            <person name="Wang S."/>
            <person name="Wang H."/>
            <person name="Wang A."/>
            <person name="Jiang F."/>
            <person name="Liu H."/>
            <person name="Zhao H."/>
            <person name="Xu D."/>
            <person name="Zhang Y."/>
        </authorList>
    </citation>
    <scope>NUCLEOTIDE SEQUENCE [LARGE SCALE GENOMIC DNA]</scope>
    <source>
        <strain evidence="2">cv. Punajuju</strain>
        <tissue evidence="1">Leaves</tissue>
    </source>
</reference>
<keyword evidence="2" id="KW-1185">Reference proteome</keyword>
<sequence>MRSCCGLTWIRGILTCLFDSSATASSLLTFPSSESISLAVCFLSTLAHPLSTTSPESDEEYNVAEERPTACLRAATNICNKLPSDATDFLIEAVPLLTNLLQYHDAKVKFGDSRVLREQLNKKDLTGTPQWCRAMVRRKVSAKGRLVCPVCAETSRISGFFARFGQKAKSTYDTELKLHTVEAEVIKQQETKRGLSIKSEAQDKGIRLLRLRADLQNAIENENYSLAAELRHQDTELWFVEWIQCVVKHPPGWKTQMLTTAFICSL</sequence>
<evidence type="ECO:0000313" key="2">
    <source>
        <dbReference type="Proteomes" id="UP001055811"/>
    </source>
</evidence>
<gene>
    <name evidence="1" type="ORF">L2E82_00701</name>
</gene>
<evidence type="ECO:0000313" key="1">
    <source>
        <dbReference type="EMBL" id="KAI3788064.1"/>
    </source>
</evidence>
<dbReference type="Proteomes" id="UP001055811">
    <property type="component" value="Linkage Group LG01"/>
</dbReference>
<dbReference type="EMBL" id="CM042009">
    <property type="protein sequence ID" value="KAI3788064.1"/>
    <property type="molecule type" value="Genomic_DNA"/>
</dbReference>
<reference evidence="2" key="1">
    <citation type="journal article" date="2022" name="Mol. Ecol. Resour.">
        <title>The genomes of chicory, endive, great burdock and yacon provide insights into Asteraceae palaeo-polyploidization history and plant inulin production.</title>
        <authorList>
            <person name="Fan W."/>
            <person name="Wang S."/>
            <person name="Wang H."/>
            <person name="Wang A."/>
            <person name="Jiang F."/>
            <person name="Liu H."/>
            <person name="Zhao H."/>
            <person name="Xu D."/>
            <person name="Zhang Y."/>
        </authorList>
    </citation>
    <scope>NUCLEOTIDE SEQUENCE [LARGE SCALE GENOMIC DNA]</scope>
    <source>
        <strain evidence="2">cv. Punajuju</strain>
    </source>
</reference>
<proteinExistence type="predicted"/>